<dbReference type="Gene3D" id="2.30.110.10">
    <property type="entry name" value="Electron Transport, Fmn-binding Protein, Chain A"/>
    <property type="match status" value="1"/>
</dbReference>
<reference evidence="1 2" key="1">
    <citation type="submission" date="2019-12" db="EMBL/GenBank/DDBJ databases">
        <title>Sporaefaciens musculi gen. nov., sp. nov., a novel bacterium isolated from the caecum of an obese mouse.</title>
        <authorList>
            <person name="Rasmussen T.S."/>
            <person name="Streidl T."/>
            <person name="Hitch T.C.A."/>
            <person name="Wortmann E."/>
            <person name="Deptula P."/>
            <person name="Hansen M."/>
            <person name="Nielsen D.S."/>
            <person name="Clavel T."/>
            <person name="Vogensen F.K."/>
        </authorList>
    </citation>
    <scope>NUCLEOTIDE SEQUENCE [LARGE SCALE GENOMIC DNA]</scope>
    <source>
        <strain evidence="1 2">WCA-9-b2</strain>
    </source>
</reference>
<accession>A0A7X3MKR0</accession>
<evidence type="ECO:0000313" key="2">
    <source>
        <dbReference type="Proteomes" id="UP000460412"/>
    </source>
</evidence>
<comment type="caution">
    <text evidence="1">The sequence shown here is derived from an EMBL/GenBank/DDBJ whole genome shotgun (WGS) entry which is preliminary data.</text>
</comment>
<proteinExistence type="predicted"/>
<evidence type="ECO:0000313" key="1">
    <source>
        <dbReference type="EMBL" id="MXP78241.1"/>
    </source>
</evidence>
<organism evidence="1 2">
    <name type="scientific">Sporofaciens musculi</name>
    <dbReference type="NCBI Taxonomy" id="2681861"/>
    <lineage>
        <taxon>Bacteria</taxon>
        <taxon>Bacillati</taxon>
        <taxon>Bacillota</taxon>
        <taxon>Clostridia</taxon>
        <taxon>Lachnospirales</taxon>
        <taxon>Lachnospiraceae</taxon>
        <taxon>Sporofaciens</taxon>
    </lineage>
</organism>
<gene>
    <name evidence="1" type="ORF">GN277_23690</name>
</gene>
<keyword evidence="2" id="KW-1185">Reference proteome</keyword>
<dbReference type="Proteomes" id="UP000460412">
    <property type="component" value="Unassembled WGS sequence"/>
</dbReference>
<dbReference type="RefSeq" id="WP_159754609.1">
    <property type="nucleotide sequence ID" value="NZ_WUQX01000001.1"/>
</dbReference>
<dbReference type="AlphaFoldDB" id="A0A7X3MKR0"/>
<dbReference type="PANTHER" id="PTHR34818:SF1">
    <property type="entry name" value="PROTEIN BLI-3"/>
    <property type="match status" value="1"/>
</dbReference>
<sequence length="123" mass="14084">MSQIYNFIKECGTFFVLTFNNDFPAGRPFGAIMEYNNNLYISTSDTKSVYKQLAKHNKIQIVALKNGTRDWVRVSGIATECVEPTIKKRMLEECPVLTKHFSSADAPHYSLFQVEIVNSEFYS</sequence>
<protein>
    <submittedName>
        <fullName evidence="1">NimC/NimA family protein</fullName>
    </submittedName>
</protein>
<dbReference type="SUPFAM" id="SSF50475">
    <property type="entry name" value="FMN-binding split barrel"/>
    <property type="match status" value="1"/>
</dbReference>
<name>A0A7X3MKR0_9FIRM</name>
<dbReference type="EMBL" id="WUQX01000001">
    <property type="protein sequence ID" value="MXP78241.1"/>
    <property type="molecule type" value="Genomic_DNA"/>
</dbReference>
<dbReference type="InterPro" id="IPR052917">
    <property type="entry name" value="Stress-Dev_Protein"/>
</dbReference>
<dbReference type="PANTHER" id="PTHR34818">
    <property type="entry name" value="PROTEIN BLI-3"/>
    <property type="match status" value="1"/>
</dbReference>
<dbReference type="InterPro" id="IPR012349">
    <property type="entry name" value="Split_barrel_FMN-bd"/>
</dbReference>